<protein>
    <recommendedName>
        <fullName evidence="3">Aldo/keto reductase</fullName>
    </recommendedName>
</protein>
<dbReference type="Gene3D" id="3.20.20.100">
    <property type="entry name" value="NADP-dependent oxidoreductase domain"/>
    <property type="match status" value="2"/>
</dbReference>
<dbReference type="RefSeq" id="WP_373284830.1">
    <property type="nucleotide sequence ID" value="NZ_BMNJ01000007.1"/>
</dbReference>
<dbReference type="InterPro" id="IPR020471">
    <property type="entry name" value="AKR"/>
</dbReference>
<evidence type="ECO:0000313" key="2">
    <source>
        <dbReference type="Proteomes" id="UP000614239"/>
    </source>
</evidence>
<keyword evidence="2" id="KW-1185">Reference proteome</keyword>
<dbReference type="InterPro" id="IPR018170">
    <property type="entry name" value="Aldo/ket_reductase_CS"/>
</dbReference>
<dbReference type="EMBL" id="BMNJ01000007">
    <property type="protein sequence ID" value="GGO99885.1"/>
    <property type="molecule type" value="Genomic_DNA"/>
</dbReference>
<gene>
    <name evidence="1" type="ORF">GCM10011612_18210</name>
</gene>
<reference evidence="1" key="2">
    <citation type="submission" date="2020-09" db="EMBL/GenBank/DDBJ databases">
        <authorList>
            <person name="Sun Q."/>
            <person name="Zhou Y."/>
        </authorList>
    </citation>
    <scope>NUCLEOTIDE SEQUENCE</scope>
    <source>
        <strain evidence="1">CGMCC 4.7372</strain>
    </source>
</reference>
<evidence type="ECO:0000313" key="1">
    <source>
        <dbReference type="EMBL" id="GGO99885.1"/>
    </source>
</evidence>
<comment type="caution">
    <text evidence="1">The sequence shown here is derived from an EMBL/GenBank/DDBJ whole genome shotgun (WGS) entry which is preliminary data.</text>
</comment>
<evidence type="ECO:0008006" key="3">
    <source>
        <dbReference type="Google" id="ProtNLM"/>
    </source>
</evidence>
<proteinExistence type="predicted"/>
<dbReference type="InterPro" id="IPR036812">
    <property type="entry name" value="NAD(P)_OxRdtase_dom_sf"/>
</dbReference>
<organism evidence="1 2">
    <name type="scientific">Actinomyces gaoshouyii</name>
    <dbReference type="NCBI Taxonomy" id="1960083"/>
    <lineage>
        <taxon>Bacteria</taxon>
        <taxon>Bacillati</taxon>
        <taxon>Actinomycetota</taxon>
        <taxon>Actinomycetes</taxon>
        <taxon>Actinomycetales</taxon>
        <taxon>Actinomycetaceae</taxon>
        <taxon>Actinomyces</taxon>
    </lineage>
</organism>
<accession>A0A8H9HCD2</accession>
<name>A0A8H9HCD2_9ACTO</name>
<dbReference type="PANTHER" id="PTHR43827">
    <property type="entry name" value="2,5-DIKETO-D-GLUCONIC ACID REDUCTASE"/>
    <property type="match status" value="1"/>
</dbReference>
<dbReference type="PANTHER" id="PTHR43827:SF13">
    <property type="entry name" value="ALDO_KETO REDUCTASE FAMILY PROTEIN"/>
    <property type="match status" value="1"/>
</dbReference>
<reference evidence="1" key="1">
    <citation type="journal article" date="2014" name="Int. J. Syst. Evol. Microbiol.">
        <title>Complete genome sequence of Corynebacterium casei LMG S-19264T (=DSM 44701T), isolated from a smear-ripened cheese.</title>
        <authorList>
            <consortium name="US DOE Joint Genome Institute (JGI-PGF)"/>
            <person name="Walter F."/>
            <person name="Albersmeier A."/>
            <person name="Kalinowski J."/>
            <person name="Ruckert C."/>
        </authorList>
    </citation>
    <scope>NUCLEOTIDE SEQUENCE</scope>
    <source>
        <strain evidence="1">CGMCC 4.7372</strain>
    </source>
</reference>
<sequence>MTTALSSPEVSTTTLNNGVATPVIGYGVFLTPPEETERAVREAIEVGCRPIDASLRCLGTDDADLLLVRRPLGDYYGTYRAMEAALGASKARTIGVSNFFPDRFADLVQNVDSDWGPH</sequence>
<dbReference type="SUPFAM" id="SSF51430">
    <property type="entry name" value="NAD(P)-linked oxidoreductase"/>
    <property type="match status" value="1"/>
</dbReference>
<dbReference type="GO" id="GO:0016491">
    <property type="term" value="F:oxidoreductase activity"/>
    <property type="evidence" value="ECO:0007669"/>
    <property type="project" value="InterPro"/>
</dbReference>
<dbReference type="PROSITE" id="PS00062">
    <property type="entry name" value="ALDOKETO_REDUCTASE_2"/>
    <property type="match status" value="1"/>
</dbReference>
<dbReference type="Proteomes" id="UP000614239">
    <property type="component" value="Unassembled WGS sequence"/>
</dbReference>
<dbReference type="AlphaFoldDB" id="A0A8H9HCD2"/>